<feature type="transmembrane region" description="Helical" evidence="8">
    <location>
        <begin position="47"/>
        <end position="64"/>
    </location>
</feature>
<keyword evidence="3" id="KW-0813">Transport</keyword>
<dbReference type="NCBIfam" id="TIGR01528">
    <property type="entry name" value="NMN_trans_PnuC"/>
    <property type="match status" value="1"/>
</dbReference>
<evidence type="ECO:0000256" key="3">
    <source>
        <dbReference type="ARBA" id="ARBA00022448"/>
    </source>
</evidence>
<feature type="transmembrane region" description="Helical" evidence="8">
    <location>
        <begin position="182"/>
        <end position="198"/>
    </location>
</feature>
<evidence type="ECO:0000256" key="7">
    <source>
        <dbReference type="ARBA" id="ARBA00023136"/>
    </source>
</evidence>
<evidence type="ECO:0000256" key="4">
    <source>
        <dbReference type="ARBA" id="ARBA00022475"/>
    </source>
</evidence>
<reference evidence="9 10" key="1">
    <citation type="submission" date="2019-04" db="EMBL/GenBank/DDBJ databases">
        <title>Draft, Whole-Genome Sequence of the Anthracene-degrading Mycobacterium frederiksbergense LB501T, Isolated from a Polycyclic Aromatic Hydrocarbon (PAH)-Contaminated Soil.</title>
        <authorList>
            <person name="Augelletti F."/>
        </authorList>
    </citation>
    <scope>NUCLEOTIDE SEQUENCE [LARGE SCALE GENOMIC DNA]</scope>
    <source>
        <strain evidence="9 10">LB 501T</strain>
    </source>
</reference>
<gene>
    <name evidence="9" type="ORF">EXE63_05325</name>
</gene>
<dbReference type="KEGG" id="mfre:EXE63_05325"/>
<organism evidence="9 10">
    <name type="scientific">Mycolicibacterium frederiksbergense</name>
    <dbReference type="NCBI Taxonomy" id="117567"/>
    <lineage>
        <taxon>Bacteria</taxon>
        <taxon>Bacillati</taxon>
        <taxon>Actinomycetota</taxon>
        <taxon>Actinomycetes</taxon>
        <taxon>Mycobacteriales</taxon>
        <taxon>Mycobacteriaceae</taxon>
        <taxon>Mycolicibacterium</taxon>
    </lineage>
</organism>
<evidence type="ECO:0000256" key="8">
    <source>
        <dbReference type="SAM" id="Phobius"/>
    </source>
</evidence>
<evidence type="ECO:0000256" key="1">
    <source>
        <dbReference type="ARBA" id="ARBA00004651"/>
    </source>
</evidence>
<keyword evidence="6 8" id="KW-1133">Transmembrane helix</keyword>
<dbReference type="RefSeq" id="WP_168141107.1">
    <property type="nucleotide sequence ID" value="NZ_CAXUTK020000001.1"/>
</dbReference>
<evidence type="ECO:0000256" key="2">
    <source>
        <dbReference type="ARBA" id="ARBA00006669"/>
    </source>
</evidence>
<dbReference type="GO" id="GO:0034257">
    <property type="term" value="F:nicotinamide riboside transmembrane transporter activity"/>
    <property type="evidence" value="ECO:0007669"/>
    <property type="project" value="InterPro"/>
</dbReference>
<keyword evidence="10" id="KW-1185">Reference proteome</keyword>
<dbReference type="PANTHER" id="PTHR36122">
    <property type="entry name" value="NICOTINAMIDE RIBOSIDE TRANSPORTER PNUC"/>
    <property type="match status" value="1"/>
</dbReference>
<dbReference type="InterPro" id="IPR006419">
    <property type="entry name" value="NMN_transpt_PnuC"/>
</dbReference>
<dbReference type="AlphaFoldDB" id="A0A6H0RYM6"/>
<dbReference type="PANTHER" id="PTHR36122:SF2">
    <property type="entry name" value="NICOTINAMIDE RIBOSIDE TRANSPORTER PNUC"/>
    <property type="match status" value="1"/>
</dbReference>
<dbReference type="Proteomes" id="UP000501849">
    <property type="component" value="Chromosome"/>
</dbReference>
<evidence type="ECO:0000256" key="6">
    <source>
        <dbReference type="ARBA" id="ARBA00022989"/>
    </source>
</evidence>
<comment type="similarity">
    <text evidence="2">Belongs to the nicotinamide ribonucleoside (NR) uptake permease (TC 4.B.1) family.</text>
</comment>
<dbReference type="GO" id="GO:0005886">
    <property type="term" value="C:plasma membrane"/>
    <property type="evidence" value="ECO:0007669"/>
    <property type="project" value="UniProtKB-SubCell"/>
</dbReference>
<proteinExistence type="inferred from homology"/>
<keyword evidence="4" id="KW-1003">Cell membrane</keyword>
<dbReference type="Pfam" id="PF04973">
    <property type="entry name" value="NMN_transporter"/>
    <property type="match status" value="1"/>
</dbReference>
<evidence type="ECO:0000313" key="9">
    <source>
        <dbReference type="EMBL" id="QIV80382.1"/>
    </source>
</evidence>
<dbReference type="EMBL" id="CP038799">
    <property type="protein sequence ID" value="QIV80382.1"/>
    <property type="molecule type" value="Genomic_DNA"/>
</dbReference>
<sequence length="213" mass="23491">MIDWLARLVEPLNAVLFTIGSDQVSTAELLGFITGGLCVALTVRRSILNFPVGIANCVFFLVLFVSAQLWAGATLQLLYIGLGAIGWWQWRSGRTGDAPVTVRRSHWRVLTMCVAFVAVGTWALSEILTAVDGSAPLWDALTTCLALAAQWLLNTRRIETWFFWIAADCIYIPLYISQGLNLTAAIYVLFLGLCILGLREWTRARVPLAESVA</sequence>
<evidence type="ECO:0000313" key="10">
    <source>
        <dbReference type="Proteomes" id="UP000501849"/>
    </source>
</evidence>
<comment type="subcellular location">
    <subcellularLocation>
        <location evidence="1">Cell membrane</location>
        <topology evidence="1">Multi-pass membrane protein</topology>
    </subcellularLocation>
</comment>
<name>A0A6H0RYM6_9MYCO</name>
<feature type="transmembrane region" description="Helical" evidence="8">
    <location>
        <begin position="70"/>
        <end position="88"/>
    </location>
</feature>
<evidence type="ECO:0000256" key="5">
    <source>
        <dbReference type="ARBA" id="ARBA00022692"/>
    </source>
</evidence>
<protein>
    <submittedName>
        <fullName evidence="9">Nicotinamide riboside transporter PnuC</fullName>
    </submittedName>
</protein>
<accession>A0A6H0RYM6</accession>
<feature type="transmembrane region" description="Helical" evidence="8">
    <location>
        <begin position="109"/>
        <end position="129"/>
    </location>
</feature>
<keyword evidence="7 8" id="KW-0472">Membrane</keyword>
<keyword evidence="5 8" id="KW-0812">Transmembrane</keyword>